<dbReference type="PANTHER" id="PTHR43284:SF1">
    <property type="entry name" value="ASPARAGINE SYNTHETASE"/>
    <property type="match status" value="1"/>
</dbReference>
<proteinExistence type="predicted"/>
<dbReference type="SUPFAM" id="SSF56235">
    <property type="entry name" value="N-terminal nucleophile aminohydrolases (Ntn hydrolases)"/>
    <property type="match status" value="1"/>
</dbReference>
<comment type="catalytic activity">
    <reaction evidence="3">
        <text>L-aspartate + L-glutamine + ATP + H2O = L-asparagine + L-glutamate + AMP + diphosphate + H(+)</text>
        <dbReference type="Rhea" id="RHEA:12228"/>
        <dbReference type="ChEBI" id="CHEBI:15377"/>
        <dbReference type="ChEBI" id="CHEBI:15378"/>
        <dbReference type="ChEBI" id="CHEBI:29985"/>
        <dbReference type="ChEBI" id="CHEBI:29991"/>
        <dbReference type="ChEBI" id="CHEBI:30616"/>
        <dbReference type="ChEBI" id="CHEBI:33019"/>
        <dbReference type="ChEBI" id="CHEBI:58048"/>
        <dbReference type="ChEBI" id="CHEBI:58359"/>
        <dbReference type="ChEBI" id="CHEBI:456215"/>
        <dbReference type="EC" id="6.3.5.4"/>
    </reaction>
</comment>
<gene>
    <name evidence="6" type="ORF">PALI_a2582</name>
</gene>
<protein>
    <recommendedName>
        <fullName evidence="2">asparagine synthase (glutamine-hydrolyzing)</fullName>
        <ecNumber evidence="2">6.3.5.4</ecNumber>
    </recommendedName>
</protein>
<dbReference type="EMBL" id="AQGU01000027">
    <property type="protein sequence ID" value="MBE0360574.1"/>
    <property type="molecule type" value="Genomic_DNA"/>
</dbReference>
<reference evidence="6 7" key="1">
    <citation type="submission" date="2015-06" db="EMBL/GenBank/DDBJ databases">
        <title>Genome sequence of Pseudoalteromonas aliena.</title>
        <authorList>
            <person name="Xie B.-B."/>
            <person name="Rong J.-C."/>
            <person name="Qin Q.-L."/>
            <person name="Zhang Y.-Z."/>
        </authorList>
    </citation>
    <scope>NUCLEOTIDE SEQUENCE [LARGE SCALE GENOMIC DNA]</scope>
    <source>
        <strain evidence="6 7">SW19</strain>
    </source>
</reference>
<dbReference type="SUPFAM" id="SSF52402">
    <property type="entry name" value="Adenine nucleotide alpha hydrolases-like"/>
    <property type="match status" value="1"/>
</dbReference>
<evidence type="ECO:0000256" key="2">
    <source>
        <dbReference type="ARBA" id="ARBA00012737"/>
    </source>
</evidence>
<sequence length="599" mass="67568">MPGIVGFISKNILPDTHPCLSEVAGKVASSWCLEGQYQQLIKTTAGIAHHHFNNQNLSVDIWGDVYSINGTDCQQDDVAELVANQYLIGNLSELCSQLNGYFTFVIFDKQAQKVTLATDRFGIKPLYLWADNYVAKGFASEPKALALHPDYVQHIDLAALKTFVDVGHMLGEQTLFSNIKRLAPASITSIDITSLEYDTVRYWSWGDIKTNNAMTFDEATAHAYTLFDSAVERCIKTVKQPTLAITLSGGLDSRVLLAAAKQHFKGTIKTYTFGEAGCDDAVLAEQVAQLAGVSNQLVSIDEHNWFDGREHGVWLTDGLKNMLHMHALSSVSNIAADSNYLLNGYLGDVTFGGSYLFDQDKASLSQSQRIAERYFEHLPNANITDAYFEHTNDDPILIYNRGVRFIGAGSDLLSHELHNFKPFMDNDLVAFLYSLPDEYRRNGKLYHAMLLRYYPDYFKTIAWQQTGKPISLQSTHVEPLNNPLKQRLVGLIKGSVFERLARKLYRRITPKRHYVAYDTWLREAKFKRYVENTLCDSNSDVKKLLGDEYIDNVVTRFFAMDDAIKPEKIGSLLTVELYLKRLRNASNSSEYGKHGIILR</sequence>
<dbReference type="InterPro" id="IPR029055">
    <property type="entry name" value="Ntn_hydrolases_N"/>
</dbReference>
<evidence type="ECO:0000256" key="1">
    <source>
        <dbReference type="ARBA" id="ARBA00005187"/>
    </source>
</evidence>
<comment type="pathway">
    <text evidence="1">Amino-acid biosynthesis; L-asparagine biosynthesis; L-asparagine from L-aspartate (L-Gln route): step 1/1.</text>
</comment>
<dbReference type="InterPro" id="IPR051786">
    <property type="entry name" value="ASN_synthetase/amidase"/>
</dbReference>
<dbReference type="CDD" id="cd01991">
    <property type="entry name" value="Asn_synthase_B_C"/>
    <property type="match status" value="1"/>
</dbReference>
<accession>A0ABR9E1X4</accession>
<evidence type="ECO:0000256" key="3">
    <source>
        <dbReference type="ARBA" id="ARBA00048741"/>
    </source>
</evidence>
<evidence type="ECO:0000259" key="5">
    <source>
        <dbReference type="Pfam" id="PF13537"/>
    </source>
</evidence>
<organism evidence="6 7">
    <name type="scientific">Pseudoalteromonas aliena SW19</name>
    <dbReference type="NCBI Taxonomy" id="1314866"/>
    <lineage>
        <taxon>Bacteria</taxon>
        <taxon>Pseudomonadati</taxon>
        <taxon>Pseudomonadota</taxon>
        <taxon>Gammaproteobacteria</taxon>
        <taxon>Alteromonadales</taxon>
        <taxon>Pseudoalteromonadaceae</taxon>
        <taxon>Pseudoalteromonas</taxon>
    </lineage>
</organism>
<evidence type="ECO:0000259" key="4">
    <source>
        <dbReference type="Pfam" id="PF00733"/>
    </source>
</evidence>
<dbReference type="Gene3D" id="3.40.50.620">
    <property type="entry name" value="HUPs"/>
    <property type="match status" value="1"/>
</dbReference>
<keyword evidence="7" id="KW-1185">Reference proteome</keyword>
<feature type="domain" description="Glutamine amidotransferase type-2" evidence="5">
    <location>
        <begin position="80"/>
        <end position="145"/>
    </location>
</feature>
<dbReference type="Pfam" id="PF00733">
    <property type="entry name" value="Asn_synthase"/>
    <property type="match status" value="1"/>
</dbReference>
<dbReference type="EC" id="6.3.5.4" evidence="2"/>
<dbReference type="Pfam" id="PF13537">
    <property type="entry name" value="GATase_7"/>
    <property type="match status" value="1"/>
</dbReference>
<evidence type="ECO:0000313" key="6">
    <source>
        <dbReference type="EMBL" id="MBE0360574.1"/>
    </source>
</evidence>
<dbReference type="PANTHER" id="PTHR43284">
    <property type="entry name" value="ASPARAGINE SYNTHETASE (GLUTAMINE-HYDROLYZING)"/>
    <property type="match status" value="1"/>
</dbReference>
<name>A0ABR9E1X4_9GAMM</name>
<dbReference type="InterPro" id="IPR017932">
    <property type="entry name" value="GATase_2_dom"/>
</dbReference>
<dbReference type="InterPro" id="IPR014729">
    <property type="entry name" value="Rossmann-like_a/b/a_fold"/>
</dbReference>
<feature type="domain" description="Asparagine synthetase" evidence="4">
    <location>
        <begin position="226"/>
        <end position="370"/>
    </location>
</feature>
<dbReference type="InterPro" id="IPR001962">
    <property type="entry name" value="Asn_synthase"/>
</dbReference>
<comment type="caution">
    <text evidence="6">The sequence shown here is derived from an EMBL/GenBank/DDBJ whole genome shotgun (WGS) entry which is preliminary data.</text>
</comment>
<dbReference type="Proteomes" id="UP000648482">
    <property type="component" value="Unassembled WGS sequence"/>
</dbReference>
<evidence type="ECO:0000313" key="7">
    <source>
        <dbReference type="Proteomes" id="UP000648482"/>
    </source>
</evidence>
<dbReference type="RefSeq" id="WP_193156218.1">
    <property type="nucleotide sequence ID" value="NZ_AQGU01000027.1"/>
</dbReference>
<dbReference type="Gene3D" id="3.60.20.10">
    <property type="entry name" value="Glutamine Phosphoribosylpyrophosphate, subunit 1, domain 1"/>
    <property type="match status" value="1"/>
</dbReference>